<name>A0AAE1CI98_9PEZI</name>
<dbReference type="SUPFAM" id="SSF47095">
    <property type="entry name" value="HMG-box"/>
    <property type="match status" value="1"/>
</dbReference>
<reference evidence="2" key="2">
    <citation type="submission" date="2023-06" db="EMBL/GenBank/DDBJ databases">
        <authorList>
            <consortium name="Lawrence Berkeley National Laboratory"/>
            <person name="Haridas S."/>
            <person name="Hensen N."/>
            <person name="Bonometti L."/>
            <person name="Westerberg I."/>
            <person name="Brannstrom I.O."/>
            <person name="Guillou S."/>
            <person name="Cros-Aarteil S."/>
            <person name="Calhoun S."/>
            <person name="Kuo A."/>
            <person name="Mondo S."/>
            <person name="Pangilinan J."/>
            <person name="Riley R."/>
            <person name="Labutti K."/>
            <person name="Andreopoulos B."/>
            <person name="Lipzen A."/>
            <person name="Chen C."/>
            <person name="Yanf M."/>
            <person name="Daum C."/>
            <person name="Ng V."/>
            <person name="Clum A."/>
            <person name="Steindorff A."/>
            <person name="Ohm R."/>
            <person name="Martin F."/>
            <person name="Silar P."/>
            <person name="Natvig D."/>
            <person name="Lalanne C."/>
            <person name="Gautier V."/>
            <person name="Ament-Velasquez S.L."/>
            <person name="Kruys A."/>
            <person name="Hutchinson M.I."/>
            <person name="Powell A.J."/>
            <person name="Barry K."/>
            <person name="Miller A.N."/>
            <person name="Grigoriev I.V."/>
            <person name="Debuchy R."/>
            <person name="Gladieux P."/>
            <person name="Thoren M.H."/>
            <person name="Johannesson H."/>
        </authorList>
    </citation>
    <scope>NUCLEOTIDE SEQUENCE</scope>
    <source>
        <strain evidence="2">CBS 314.62</strain>
    </source>
</reference>
<keyword evidence="3" id="KW-1185">Reference proteome</keyword>
<proteinExistence type="predicted"/>
<dbReference type="Pfam" id="PF00505">
    <property type="entry name" value="HMG_box"/>
    <property type="match status" value="1"/>
</dbReference>
<sequence length="246" mass="28892">MDPAPFAPVGVFPRQVIDFVHDLPDGLTSGTGNKLFVDKLTNEFVLRFTEEYIETWHPTEAINLVNFDRLVKEPSALYRDEDEKFWYLTTSETAMSFDFDCLVIWAVTEHLPDPNDAESFDRVIIDRSRLVIDRKRPRPRNQFILYRQWMSFNIRKENPNFNAGILSQLISKFWHDEPEYVKHGFKSLAHGEALLYQDPAYFINFPRQVRRIRTDSDDGPFLPWGRRRHLAHNPMTIAQRLIAAGH</sequence>
<accession>A0AAE1CI98</accession>
<dbReference type="AlphaFoldDB" id="A0AAE1CI98"/>
<reference evidence="2" key="1">
    <citation type="journal article" date="2023" name="Mol. Phylogenet. Evol.">
        <title>Genome-scale phylogeny and comparative genomics of the fungal order Sordariales.</title>
        <authorList>
            <person name="Hensen N."/>
            <person name="Bonometti L."/>
            <person name="Westerberg I."/>
            <person name="Brannstrom I.O."/>
            <person name="Guillou S."/>
            <person name="Cros-Aarteil S."/>
            <person name="Calhoun S."/>
            <person name="Haridas S."/>
            <person name="Kuo A."/>
            <person name="Mondo S."/>
            <person name="Pangilinan J."/>
            <person name="Riley R."/>
            <person name="LaButti K."/>
            <person name="Andreopoulos B."/>
            <person name="Lipzen A."/>
            <person name="Chen C."/>
            <person name="Yan M."/>
            <person name="Daum C."/>
            <person name="Ng V."/>
            <person name="Clum A."/>
            <person name="Steindorff A."/>
            <person name="Ohm R.A."/>
            <person name="Martin F."/>
            <person name="Silar P."/>
            <person name="Natvig D.O."/>
            <person name="Lalanne C."/>
            <person name="Gautier V."/>
            <person name="Ament-Velasquez S.L."/>
            <person name="Kruys A."/>
            <person name="Hutchinson M.I."/>
            <person name="Powell A.J."/>
            <person name="Barry K."/>
            <person name="Miller A.N."/>
            <person name="Grigoriev I.V."/>
            <person name="Debuchy R."/>
            <person name="Gladieux P."/>
            <person name="Hiltunen Thoren M."/>
            <person name="Johannesson H."/>
        </authorList>
    </citation>
    <scope>NUCLEOTIDE SEQUENCE</scope>
    <source>
        <strain evidence="2">CBS 314.62</strain>
    </source>
</reference>
<dbReference type="InterPro" id="IPR036910">
    <property type="entry name" value="HMG_box_dom_sf"/>
</dbReference>
<gene>
    <name evidence="2" type="ORF">B0T22DRAFT_508799</name>
</gene>
<organism evidence="2 3">
    <name type="scientific">Podospora appendiculata</name>
    <dbReference type="NCBI Taxonomy" id="314037"/>
    <lineage>
        <taxon>Eukaryota</taxon>
        <taxon>Fungi</taxon>
        <taxon>Dikarya</taxon>
        <taxon>Ascomycota</taxon>
        <taxon>Pezizomycotina</taxon>
        <taxon>Sordariomycetes</taxon>
        <taxon>Sordariomycetidae</taxon>
        <taxon>Sordariales</taxon>
        <taxon>Podosporaceae</taxon>
        <taxon>Podospora</taxon>
    </lineage>
</organism>
<protein>
    <recommendedName>
        <fullName evidence="1">HMG box domain-containing protein</fullName>
    </recommendedName>
</protein>
<comment type="caution">
    <text evidence="2">The sequence shown here is derived from an EMBL/GenBank/DDBJ whole genome shotgun (WGS) entry which is preliminary data.</text>
</comment>
<dbReference type="Gene3D" id="1.10.30.10">
    <property type="entry name" value="High mobility group box domain"/>
    <property type="match status" value="1"/>
</dbReference>
<dbReference type="EMBL" id="JAULSO010000001">
    <property type="protein sequence ID" value="KAK3695532.1"/>
    <property type="molecule type" value="Genomic_DNA"/>
</dbReference>
<dbReference type="Proteomes" id="UP001270362">
    <property type="component" value="Unassembled WGS sequence"/>
</dbReference>
<evidence type="ECO:0000313" key="2">
    <source>
        <dbReference type="EMBL" id="KAK3695532.1"/>
    </source>
</evidence>
<dbReference type="SMART" id="SM00398">
    <property type="entry name" value="HMG"/>
    <property type="match status" value="1"/>
</dbReference>
<feature type="domain" description="HMG box" evidence="1">
    <location>
        <begin position="135"/>
        <end position="203"/>
    </location>
</feature>
<dbReference type="InterPro" id="IPR009071">
    <property type="entry name" value="HMG_box_dom"/>
</dbReference>
<evidence type="ECO:0000259" key="1">
    <source>
        <dbReference type="SMART" id="SM00398"/>
    </source>
</evidence>
<evidence type="ECO:0000313" key="3">
    <source>
        <dbReference type="Proteomes" id="UP001270362"/>
    </source>
</evidence>